<feature type="transmembrane region" description="Helical" evidence="1">
    <location>
        <begin position="80"/>
        <end position="101"/>
    </location>
</feature>
<organism evidence="3 4">
    <name type="scientific">Lachnospira eligens</name>
    <dbReference type="NCBI Taxonomy" id="39485"/>
    <lineage>
        <taxon>Bacteria</taxon>
        <taxon>Bacillati</taxon>
        <taxon>Bacillota</taxon>
        <taxon>Clostridia</taxon>
        <taxon>Lachnospirales</taxon>
        <taxon>Lachnospiraceae</taxon>
        <taxon>Lachnospira</taxon>
    </lineage>
</organism>
<keyword evidence="1" id="KW-1133">Transmembrane helix</keyword>
<accession>A0A174YX86</accession>
<dbReference type="OrthoDB" id="3239970at2"/>
<name>A0A174YX86_9FIRM</name>
<dbReference type="Proteomes" id="UP000095621">
    <property type="component" value="Unassembled WGS sequence"/>
</dbReference>
<protein>
    <submittedName>
        <fullName evidence="3">Double zinc ribbon</fullName>
    </submittedName>
</protein>
<evidence type="ECO:0000256" key="1">
    <source>
        <dbReference type="SAM" id="Phobius"/>
    </source>
</evidence>
<dbReference type="EMBL" id="CZBU01000002">
    <property type="protein sequence ID" value="CUQ76568.1"/>
    <property type="molecule type" value="Genomic_DNA"/>
</dbReference>
<dbReference type="RefSeq" id="WP_055215234.1">
    <property type="nucleotide sequence ID" value="NZ_CZBU01000002.1"/>
</dbReference>
<evidence type="ECO:0000313" key="3">
    <source>
        <dbReference type="EMBL" id="CUQ76568.1"/>
    </source>
</evidence>
<dbReference type="InterPro" id="IPR025874">
    <property type="entry name" value="DZR"/>
</dbReference>
<evidence type="ECO:0000259" key="2">
    <source>
        <dbReference type="Pfam" id="PF12773"/>
    </source>
</evidence>
<sequence length="278" mass="31200">MAMIKCPECGQEISDKAKKCIHCGKIFVEDTKENICMECGKIIPEDSDLCPYCGCPVEKTASQKVEVPGIKVSKKSKKMFAIIGVVALVVCIIAICGGLYFKKVSEQKKIDEYNTYIDNVNSACDNMLSSAATGETICNLTRSVWYNAIYKKDDSTTNKYTKTPTTKYKGTQYYAFVDDFNEALQNLFKDEDIQKKISSIESSQDSINEMMKKLQNPTDDLKDCHDAIFELNEVYNSLVSLATDPSGNYTSYSSSVNTTINDFKNKYTNIKNKIPEKK</sequence>
<dbReference type="AlphaFoldDB" id="A0A174YX86"/>
<reference evidence="3 4" key="1">
    <citation type="submission" date="2015-09" db="EMBL/GenBank/DDBJ databases">
        <authorList>
            <consortium name="Pathogen Informatics"/>
        </authorList>
    </citation>
    <scope>NUCLEOTIDE SEQUENCE [LARGE SCALE GENOMIC DNA]</scope>
    <source>
        <strain evidence="3 4">2789STDY5834875</strain>
    </source>
</reference>
<keyword evidence="1" id="KW-0812">Transmembrane</keyword>
<gene>
    <name evidence="3" type="ORF">ERS852490_01129</name>
</gene>
<keyword evidence="1" id="KW-0472">Membrane</keyword>
<dbReference type="Pfam" id="PF12773">
    <property type="entry name" value="DZR"/>
    <property type="match status" value="1"/>
</dbReference>
<proteinExistence type="predicted"/>
<evidence type="ECO:0000313" key="4">
    <source>
        <dbReference type="Proteomes" id="UP000095621"/>
    </source>
</evidence>
<feature type="domain" description="DZANK-type" evidence="2">
    <location>
        <begin position="6"/>
        <end position="54"/>
    </location>
</feature>